<organism evidence="6 7">
    <name type="scientific">Candidatus Collierbacteria bacterium RIFOXYD1_FULL_40_9</name>
    <dbReference type="NCBI Taxonomy" id="1817731"/>
    <lineage>
        <taxon>Bacteria</taxon>
        <taxon>Candidatus Collieribacteriota</taxon>
    </lineage>
</organism>
<dbReference type="EMBL" id="MFAQ01000037">
    <property type="protein sequence ID" value="OGD82847.1"/>
    <property type="molecule type" value="Genomic_DNA"/>
</dbReference>
<gene>
    <name evidence="6" type="ORF">A2572_01965</name>
</gene>
<keyword evidence="5" id="KW-0812">Transmembrane</keyword>
<evidence type="ECO:0000313" key="6">
    <source>
        <dbReference type="EMBL" id="OGD82847.1"/>
    </source>
</evidence>
<evidence type="ECO:0000256" key="4">
    <source>
        <dbReference type="ARBA" id="ARBA00023172"/>
    </source>
</evidence>
<evidence type="ECO:0000256" key="3">
    <source>
        <dbReference type="ARBA" id="ARBA00023054"/>
    </source>
</evidence>
<dbReference type="AlphaFoldDB" id="A0A1F5FTC0"/>
<sequence length="327" mass="37284">MSTDTFIILAFLGVCFFILYLILKQKLEQPKTDPLLAQWLKSLQQSYDLNNKSTTQSLQQNYRELFSRLEQATTIMSELKREAGAFGEVSRSMKDLHEYLKSPKLRGNIGEQVLYDLVAQMFPKTGFLTQHRFSSGSIVDLVIKTQGGLLPIDSKFPMENFQKIYSSETNSEKVTYRSQFVRDVKKHLRDIAGKYILPQEETLDFALMYLPSETIYYEIVTNTEIMDLSKDLRVYPVSPTTLYASLQTILLSLESQKIAGKTAEVFTLLKAVQKDYDKLNENFGLLGKHLTNAFNTLNLTSQTMNQIGNKLGTTKDLKSSLLSEKSE</sequence>
<dbReference type="PANTHER" id="PTHR30563:SF0">
    <property type="entry name" value="DNA RECOMBINATION PROTEIN RMUC"/>
    <property type="match status" value="1"/>
</dbReference>
<comment type="caution">
    <text evidence="6">The sequence shown here is derived from an EMBL/GenBank/DDBJ whole genome shotgun (WGS) entry which is preliminary data.</text>
</comment>
<keyword evidence="4" id="KW-0233">DNA recombination</keyword>
<dbReference type="GO" id="GO:0006310">
    <property type="term" value="P:DNA recombination"/>
    <property type="evidence" value="ECO:0007669"/>
    <property type="project" value="UniProtKB-KW"/>
</dbReference>
<dbReference type="Pfam" id="PF02646">
    <property type="entry name" value="RmuC"/>
    <property type="match status" value="1"/>
</dbReference>
<keyword evidence="3" id="KW-0175">Coiled coil</keyword>
<evidence type="ECO:0008006" key="8">
    <source>
        <dbReference type="Google" id="ProtNLM"/>
    </source>
</evidence>
<name>A0A1F5FTC0_9BACT</name>
<comment type="similarity">
    <text evidence="2">Belongs to the RmuC family.</text>
</comment>
<accession>A0A1F5FTC0</accession>
<protein>
    <recommendedName>
        <fullName evidence="8">DNA recombination protein RmuC</fullName>
    </recommendedName>
</protein>
<dbReference type="Proteomes" id="UP000179237">
    <property type="component" value="Unassembled WGS sequence"/>
</dbReference>
<reference evidence="6 7" key="1">
    <citation type="journal article" date="2016" name="Nat. Commun.">
        <title>Thousands of microbial genomes shed light on interconnected biogeochemical processes in an aquifer system.</title>
        <authorList>
            <person name="Anantharaman K."/>
            <person name="Brown C.T."/>
            <person name="Hug L.A."/>
            <person name="Sharon I."/>
            <person name="Castelle C.J."/>
            <person name="Probst A.J."/>
            <person name="Thomas B.C."/>
            <person name="Singh A."/>
            <person name="Wilkins M.J."/>
            <person name="Karaoz U."/>
            <person name="Brodie E.L."/>
            <person name="Williams K.H."/>
            <person name="Hubbard S.S."/>
            <person name="Banfield J.F."/>
        </authorList>
    </citation>
    <scope>NUCLEOTIDE SEQUENCE [LARGE SCALE GENOMIC DNA]</scope>
</reference>
<keyword evidence="5" id="KW-0472">Membrane</keyword>
<evidence type="ECO:0000256" key="1">
    <source>
        <dbReference type="ARBA" id="ARBA00003416"/>
    </source>
</evidence>
<keyword evidence="5" id="KW-1133">Transmembrane helix</keyword>
<dbReference type="PANTHER" id="PTHR30563">
    <property type="entry name" value="DNA RECOMBINATION PROTEIN RMUC"/>
    <property type="match status" value="1"/>
</dbReference>
<comment type="function">
    <text evidence="1">Involved in DNA recombination.</text>
</comment>
<feature type="transmembrane region" description="Helical" evidence="5">
    <location>
        <begin position="6"/>
        <end position="23"/>
    </location>
</feature>
<evidence type="ECO:0000256" key="2">
    <source>
        <dbReference type="ARBA" id="ARBA00009840"/>
    </source>
</evidence>
<dbReference type="InterPro" id="IPR003798">
    <property type="entry name" value="DNA_recombination_RmuC"/>
</dbReference>
<evidence type="ECO:0000256" key="5">
    <source>
        <dbReference type="SAM" id="Phobius"/>
    </source>
</evidence>
<evidence type="ECO:0000313" key="7">
    <source>
        <dbReference type="Proteomes" id="UP000179237"/>
    </source>
</evidence>
<proteinExistence type="inferred from homology"/>